<name>A0A4Z2E7R9_9TELE</name>
<dbReference type="AlphaFoldDB" id="A0A4Z2E7R9"/>
<organism evidence="1 2">
    <name type="scientific">Liparis tanakae</name>
    <name type="common">Tanaka's snailfish</name>
    <dbReference type="NCBI Taxonomy" id="230148"/>
    <lineage>
        <taxon>Eukaryota</taxon>
        <taxon>Metazoa</taxon>
        <taxon>Chordata</taxon>
        <taxon>Craniata</taxon>
        <taxon>Vertebrata</taxon>
        <taxon>Euteleostomi</taxon>
        <taxon>Actinopterygii</taxon>
        <taxon>Neopterygii</taxon>
        <taxon>Teleostei</taxon>
        <taxon>Neoteleostei</taxon>
        <taxon>Acanthomorphata</taxon>
        <taxon>Eupercaria</taxon>
        <taxon>Perciformes</taxon>
        <taxon>Cottioidei</taxon>
        <taxon>Cottales</taxon>
        <taxon>Liparidae</taxon>
        <taxon>Liparis</taxon>
    </lineage>
</organism>
<comment type="caution">
    <text evidence="1">The sequence shown here is derived from an EMBL/GenBank/DDBJ whole genome shotgun (WGS) entry which is preliminary data.</text>
</comment>
<dbReference type="EMBL" id="SRLO01014902">
    <property type="protein sequence ID" value="TNN24594.1"/>
    <property type="molecule type" value="Genomic_DNA"/>
</dbReference>
<sequence>MPWPHSIHSFSKAWQRGARWWGCAPLCCSSQPSTLMPSRDWTSTNGMAAEGGGRKE</sequence>
<protein>
    <submittedName>
        <fullName evidence="1">Uncharacterized protein</fullName>
    </submittedName>
</protein>
<proteinExistence type="predicted"/>
<evidence type="ECO:0000313" key="1">
    <source>
        <dbReference type="EMBL" id="TNN24594.1"/>
    </source>
</evidence>
<gene>
    <name evidence="1" type="ORF">EYF80_065280</name>
</gene>
<dbReference type="Proteomes" id="UP000314294">
    <property type="component" value="Unassembled WGS sequence"/>
</dbReference>
<accession>A0A4Z2E7R9</accession>
<reference evidence="1 2" key="1">
    <citation type="submission" date="2019-03" db="EMBL/GenBank/DDBJ databases">
        <title>First draft genome of Liparis tanakae, snailfish: a comprehensive survey of snailfish specific genes.</title>
        <authorList>
            <person name="Kim W."/>
            <person name="Song I."/>
            <person name="Jeong J.-H."/>
            <person name="Kim D."/>
            <person name="Kim S."/>
            <person name="Ryu S."/>
            <person name="Song J.Y."/>
            <person name="Lee S.K."/>
        </authorList>
    </citation>
    <scope>NUCLEOTIDE SEQUENCE [LARGE SCALE GENOMIC DNA]</scope>
    <source>
        <tissue evidence="1">Muscle</tissue>
    </source>
</reference>
<keyword evidence="2" id="KW-1185">Reference proteome</keyword>
<evidence type="ECO:0000313" key="2">
    <source>
        <dbReference type="Proteomes" id="UP000314294"/>
    </source>
</evidence>